<reference evidence="4" key="1">
    <citation type="submission" date="2020-12" db="EMBL/GenBank/DDBJ databases">
        <title>Metabolic potential, ecology and presence of endohyphal bacteria is reflected in genomic diversity of Mucoromycotina.</title>
        <authorList>
            <person name="Muszewska A."/>
            <person name="Okrasinska A."/>
            <person name="Steczkiewicz K."/>
            <person name="Drgas O."/>
            <person name="Orlowska M."/>
            <person name="Perlinska-Lenart U."/>
            <person name="Aleksandrzak-Piekarczyk T."/>
            <person name="Szatraj K."/>
            <person name="Zielenkiewicz U."/>
            <person name="Pilsyk S."/>
            <person name="Malc E."/>
            <person name="Mieczkowski P."/>
            <person name="Kruszewska J.S."/>
            <person name="Biernat P."/>
            <person name="Pawlowska J."/>
        </authorList>
    </citation>
    <scope>NUCLEOTIDE SEQUENCE</scope>
    <source>
        <strain evidence="4">WA0000017839</strain>
    </source>
</reference>
<accession>A0A8H7QHH0</accession>
<comment type="similarity">
    <text evidence="1">Belongs to the cystatin family.</text>
</comment>
<organism evidence="4 5">
    <name type="scientific">Mucor saturninus</name>
    <dbReference type="NCBI Taxonomy" id="64648"/>
    <lineage>
        <taxon>Eukaryota</taxon>
        <taxon>Fungi</taxon>
        <taxon>Fungi incertae sedis</taxon>
        <taxon>Mucoromycota</taxon>
        <taxon>Mucoromycotina</taxon>
        <taxon>Mucoromycetes</taxon>
        <taxon>Mucorales</taxon>
        <taxon>Mucorineae</taxon>
        <taxon>Mucoraceae</taxon>
        <taxon>Mucor</taxon>
    </lineage>
</organism>
<proteinExistence type="inferred from homology"/>
<dbReference type="Gene3D" id="3.10.450.10">
    <property type="match status" value="1"/>
</dbReference>
<protein>
    <submittedName>
        <fullName evidence="4">Uncharacterized protein</fullName>
    </submittedName>
</protein>
<dbReference type="GO" id="GO:0005829">
    <property type="term" value="C:cytosol"/>
    <property type="evidence" value="ECO:0007669"/>
    <property type="project" value="TreeGrafter"/>
</dbReference>
<sequence length="122" mass="14157">MSDVNNNAMGPVRPVDDEAKEVFHQVKEQVVDKLHELNHLDNVHGLHELDDLKRIDCYKLVEYATEELAYGTNYFGKIDLGDEKYIHVRVFKAPEGNVDFYSILTEGTAIWSREEPLKYFID</sequence>
<evidence type="ECO:0000256" key="2">
    <source>
        <dbReference type="ARBA" id="ARBA00022690"/>
    </source>
</evidence>
<dbReference type="SUPFAM" id="SSF54403">
    <property type="entry name" value="Cystatin/monellin"/>
    <property type="match status" value="1"/>
</dbReference>
<evidence type="ECO:0000256" key="1">
    <source>
        <dbReference type="ARBA" id="ARBA00009403"/>
    </source>
</evidence>
<comment type="caution">
    <text evidence="4">The sequence shown here is derived from an EMBL/GenBank/DDBJ whole genome shotgun (WGS) entry which is preliminary data.</text>
</comment>
<dbReference type="InterPro" id="IPR046350">
    <property type="entry name" value="Cystatin_sf"/>
</dbReference>
<dbReference type="PANTHER" id="PTHR11414:SF21">
    <property type="entry name" value="CYSTATIN 14A, TANDEM DUPLICATE 1-RELATED"/>
    <property type="match status" value="1"/>
</dbReference>
<dbReference type="PANTHER" id="PTHR11414">
    <property type="entry name" value="CYSTATIN FAMILY MEMBER"/>
    <property type="match status" value="1"/>
</dbReference>
<dbReference type="OrthoDB" id="2429551at2759"/>
<name>A0A8H7QHH0_9FUNG</name>
<evidence type="ECO:0000313" key="4">
    <source>
        <dbReference type="EMBL" id="KAG2192244.1"/>
    </source>
</evidence>
<dbReference type="AlphaFoldDB" id="A0A8H7QHH0"/>
<keyword evidence="5" id="KW-1185">Reference proteome</keyword>
<gene>
    <name evidence="4" type="ORF">INT47_010045</name>
</gene>
<evidence type="ECO:0000256" key="3">
    <source>
        <dbReference type="ARBA" id="ARBA00022704"/>
    </source>
</evidence>
<keyword evidence="2" id="KW-0646">Protease inhibitor</keyword>
<dbReference type="GO" id="GO:0004869">
    <property type="term" value="F:cysteine-type endopeptidase inhibitor activity"/>
    <property type="evidence" value="ECO:0007669"/>
    <property type="project" value="UniProtKB-KW"/>
</dbReference>
<evidence type="ECO:0000313" key="5">
    <source>
        <dbReference type="Proteomes" id="UP000603453"/>
    </source>
</evidence>
<keyword evidence="3" id="KW-0789">Thiol protease inhibitor</keyword>
<dbReference type="Proteomes" id="UP000603453">
    <property type="component" value="Unassembled WGS sequence"/>
</dbReference>
<dbReference type="InterPro" id="IPR001713">
    <property type="entry name" value="Prot_inh_stefin"/>
</dbReference>
<dbReference type="EMBL" id="JAEPRD010000304">
    <property type="protein sequence ID" value="KAG2192244.1"/>
    <property type="molecule type" value="Genomic_DNA"/>
</dbReference>